<accession>A0A1W2G6R6</accession>
<dbReference type="SMART" id="SM01204">
    <property type="entry name" value="FIST_C"/>
    <property type="match status" value="1"/>
</dbReference>
<evidence type="ECO:0000313" key="4">
    <source>
        <dbReference type="Proteomes" id="UP000192472"/>
    </source>
</evidence>
<dbReference type="PANTHER" id="PTHR40252:SF2">
    <property type="entry name" value="BLR0328 PROTEIN"/>
    <property type="match status" value="1"/>
</dbReference>
<dbReference type="InterPro" id="IPR019494">
    <property type="entry name" value="FIST_C"/>
</dbReference>
<feature type="domain" description="FIST" evidence="1">
    <location>
        <begin position="25"/>
        <end position="218"/>
    </location>
</feature>
<gene>
    <name evidence="3" type="ORF">SAMN04488029_0334</name>
</gene>
<dbReference type="Proteomes" id="UP000192472">
    <property type="component" value="Unassembled WGS sequence"/>
</dbReference>
<reference evidence="3 4" key="1">
    <citation type="submission" date="2017-04" db="EMBL/GenBank/DDBJ databases">
        <authorList>
            <person name="Afonso C.L."/>
            <person name="Miller P.J."/>
            <person name="Scott M.A."/>
            <person name="Spackman E."/>
            <person name="Goraichik I."/>
            <person name="Dimitrov K.M."/>
            <person name="Suarez D.L."/>
            <person name="Swayne D.E."/>
        </authorList>
    </citation>
    <scope>NUCLEOTIDE SEQUENCE [LARGE SCALE GENOMIC DNA]</scope>
    <source>
        <strain evidence="3 4">DSM 26133</strain>
    </source>
</reference>
<dbReference type="STRING" id="692418.SAMN04488029_0334"/>
<dbReference type="EMBL" id="FWYF01000001">
    <property type="protein sequence ID" value="SMD31996.1"/>
    <property type="molecule type" value="Genomic_DNA"/>
</dbReference>
<proteinExistence type="predicted"/>
<keyword evidence="4" id="KW-1185">Reference proteome</keyword>
<organism evidence="3 4">
    <name type="scientific">Reichenbachiella faecimaris</name>
    <dbReference type="NCBI Taxonomy" id="692418"/>
    <lineage>
        <taxon>Bacteria</taxon>
        <taxon>Pseudomonadati</taxon>
        <taxon>Bacteroidota</taxon>
        <taxon>Cytophagia</taxon>
        <taxon>Cytophagales</taxon>
        <taxon>Reichenbachiellaceae</taxon>
        <taxon>Reichenbachiella</taxon>
    </lineage>
</organism>
<dbReference type="OrthoDB" id="9770435at2"/>
<evidence type="ECO:0000259" key="2">
    <source>
        <dbReference type="SMART" id="SM01204"/>
    </source>
</evidence>
<dbReference type="RefSeq" id="WP_084370681.1">
    <property type="nucleotide sequence ID" value="NZ_FWYF01000001.1"/>
</dbReference>
<dbReference type="InterPro" id="IPR013702">
    <property type="entry name" value="FIST_domain_N"/>
</dbReference>
<dbReference type="Pfam" id="PF10442">
    <property type="entry name" value="FIST_C"/>
    <property type="match status" value="1"/>
</dbReference>
<name>A0A1W2G6R6_REIFA</name>
<protein>
    <submittedName>
        <fullName evidence="3">Uncharacterized conserved protein, contains FIST_N domain</fullName>
    </submittedName>
</protein>
<feature type="domain" description="FIST C-domain" evidence="2">
    <location>
        <begin position="219"/>
        <end position="358"/>
    </location>
</feature>
<sequence length="380" mass="41641">MRVEQRKWNKKAGWKILSDLGLGSNAQLVFVFGSTDLVQDQNLFGEVRSTYPNAEIVVSSGSGEIIAGKVSQHTLNVTALHFEKTTIKTLEINLDDVKDSFDVGAHISAQIEKDGLSNLMIFSNGNKINGSHLLTGLQFNLSEAVPITGGLAGAYDPFSSTYTGLNTVGTEGKVIGIGFYGEHLKIGHSSKAGWTPFGPERFITKSTNNILFELNEEPILDFYKKYLDGLFEDMVEAIRIYPLGIKTDHGHERLLRAFLDYNPENGGALFAGDMPEGAKVRMMRSNVNSLIDAAGEAAISSMEPFEIEKPDLAICVSCVGRQFVLQDWINEEIEGVTTAFGDDMPMAGFYSYGEIAPQAPKQKSALHNHTMTITTFKELV</sequence>
<dbReference type="Pfam" id="PF08495">
    <property type="entry name" value="FIST"/>
    <property type="match status" value="1"/>
</dbReference>
<dbReference type="AlphaFoldDB" id="A0A1W2G6R6"/>
<dbReference type="SMART" id="SM00897">
    <property type="entry name" value="FIST"/>
    <property type="match status" value="1"/>
</dbReference>
<dbReference type="PANTHER" id="PTHR40252">
    <property type="entry name" value="BLR0328 PROTEIN"/>
    <property type="match status" value="1"/>
</dbReference>
<evidence type="ECO:0000313" key="3">
    <source>
        <dbReference type="EMBL" id="SMD31996.1"/>
    </source>
</evidence>
<evidence type="ECO:0000259" key="1">
    <source>
        <dbReference type="SMART" id="SM00897"/>
    </source>
</evidence>